<evidence type="ECO:0000313" key="3">
    <source>
        <dbReference type="EMBL" id="CAE7527084.1"/>
    </source>
</evidence>
<dbReference type="GO" id="GO:0016579">
    <property type="term" value="P:protein deubiquitination"/>
    <property type="evidence" value="ECO:0007669"/>
    <property type="project" value="TreeGrafter"/>
</dbReference>
<feature type="compositionally biased region" description="Basic and acidic residues" evidence="1">
    <location>
        <begin position="252"/>
        <end position="267"/>
    </location>
</feature>
<evidence type="ECO:0000313" key="4">
    <source>
        <dbReference type="Proteomes" id="UP000604046"/>
    </source>
</evidence>
<name>A0A812TAN7_9DINO</name>
<dbReference type="GO" id="GO:0004843">
    <property type="term" value="F:cysteine-type deubiquitinase activity"/>
    <property type="evidence" value="ECO:0007669"/>
    <property type="project" value="TreeGrafter"/>
</dbReference>
<proteinExistence type="predicted"/>
<reference evidence="3" key="1">
    <citation type="submission" date="2021-02" db="EMBL/GenBank/DDBJ databases">
        <authorList>
            <person name="Dougan E. K."/>
            <person name="Rhodes N."/>
            <person name="Thang M."/>
            <person name="Chan C."/>
        </authorList>
    </citation>
    <scope>NUCLEOTIDE SEQUENCE</scope>
</reference>
<dbReference type="InterPro" id="IPR050704">
    <property type="entry name" value="Peptidase_C85-like"/>
</dbReference>
<evidence type="ECO:0000259" key="2">
    <source>
        <dbReference type="Pfam" id="PF02338"/>
    </source>
</evidence>
<comment type="caution">
    <text evidence="3">The sequence shown here is derived from an EMBL/GenBank/DDBJ whole genome shotgun (WGS) entry which is preliminary data.</text>
</comment>
<dbReference type="SUPFAM" id="SSF54001">
    <property type="entry name" value="Cysteine proteinases"/>
    <property type="match status" value="1"/>
</dbReference>
<dbReference type="InterPro" id="IPR038765">
    <property type="entry name" value="Papain-like_cys_pep_sf"/>
</dbReference>
<feature type="domain" description="OTU" evidence="2">
    <location>
        <begin position="369"/>
        <end position="489"/>
    </location>
</feature>
<dbReference type="PANTHER" id="PTHR12419">
    <property type="entry name" value="OTU DOMAIN CONTAINING PROTEIN"/>
    <property type="match status" value="1"/>
</dbReference>
<feature type="region of interest" description="Disordered" evidence="1">
    <location>
        <begin position="230"/>
        <end position="355"/>
    </location>
</feature>
<keyword evidence="4" id="KW-1185">Reference proteome</keyword>
<organism evidence="3 4">
    <name type="scientific">Symbiodinium natans</name>
    <dbReference type="NCBI Taxonomy" id="878477"/>
    <lineage>
        <taxon>Eukaryota</taxon>
        <taxon>Sar</taxon>
        <taxon>Alveolata</taxon>
        <taxon>Dinophyceae</taxon>
        <taxon>Suessiales</taxon>
        <taxon>Symbiodiniaceae</taxon>
        <taxon>Symbiodinium</taxon>
    </lineage>
</organism>
<dbReference type="OrthoDB" id="409956at2759"/>
<dbReference type="Proteomes" id="UP000604046">
    <property type="component" value="Unassembled WGS sequence"/>
</dbReference>
<dbReference type="Gene3D" id="3.90.70.80">
    <property type="match status" value="1"/>
</dbReference>
<feature type="compositionally biased region" description="Polar residues" evidence="1">
    <location>
        <begin position="334"/>
        <end position="351"/>
    </location>
</feature>
<accession>A0A812TAN7</accession>
<feature type="compositionally biased region" description="Pro residues" evidence="1">
    <location>
        <begin position="178"/>
        <end position="200"/>
    </location>
</feature>
<dbReference type="InterPro" id="IPR003323">
    <property type="entry name" value="OTU_dom"/>
</dbReference>
<feature type="compositionally biased region" description="Low complexity" evidence="1">
    <location>
        <begin position="143"/>
        <end position="162"/>
    </location>
</feature>
<gene>
    <name evidence="3" type="ORF">SNAT2548_LOCUS29511</name>
</gene>
<evidence type="ECO:0000256" key="1">
    <source>
        <dbReference type="SAM" id="MobiDB-lite"/>
    </source>
</evidence>
<feature type="compositionally biased region" description="Low complexity" evidence="1">
    <location>
        <begin position="268"/>
        <end position="300"/>
    </location>
</feature>
<dbReference type="Pfam" id="PF02338">
    <property type="entry name" value="OTU"/>
    <property type="match status" value="1"/>
</dbReference>
<sequence length="520" mass="57992">MTDHPLRAFRKRLEVLLNCRDTEAYKQQVSDAALLACVPECIPGAVEIIDSMMCSPTSNIRAVMHVVDCVLRRGMKGDVNRDAAVLSKVMGSRLSTWLRVLLLSKRAPEQLEKSRKMIQSWNAFGVLPMDGLLPLLELMDAPASASEDSQQSQQSLDFSQSQPWTESQGEGADFPARQQPPLPQPVPPQPAPPPRTPPLTEPAMPAEPAAKRAKLSGECGVAPKLNGKMCEEPPVQPHEATPTRRLVLPSAQKDKKATPRRSLDTKAKASAAAAPTAATATTAATTPTPAVHPATPAPDARQPGPSGPRPVTERRASATASPPVVGRSVLEQLQAKSQAQEAQKPNDCSQELQEKVPARRTSISWRVRGDCRCLFRAVMRAYRLDPLNQQPRDELGEPVDEQQRVHEREYADKLRKVLCDEFLRRQDEVKPLLENITFEAYVKRMGEWQTWGDEICLKFLPDVVRRPLQVYSYNRERQELFDAGLYLPQKKEYQGRECIVLLHNGKFRSSEILRREVRLG</sequence>
<dbReference type="AlphaFoldDB" id="A0A812TAN7"/>
<protein>
    <recommendedName>
        <fullName evidence="2">OTU domain-containing protein</fullName>
    </recommendedName>
</protein>
<dbReference type="EMBL" id="CAJNDS010002564">
    <property type="protein sequence ID" value="CAE7527084.1"/>
    <property type="molecule type" value="Genomic_DNA"/>
</dbReference>
<feature type="region of interest" description="Disordered" evidence="1">
    <location>
        <begin position="143"/>
        <end position="215"/>
    </location>
</feature>